<dbReference type="Gene3D" id="3.90.1570.50">
    <property type="match status" value="1"/>
</dbReference>
<comment type="function">
    <text evidence="11">Subunit R is required for both nuclease and ATPase activities, but not for modification.</text>
</comment>
<dbReference type="RefSeq" id="WP_146842534.1">
    <property type="nucleotide sequence ID" value="NZ_BJWG01000005.1"/>
</dbReference>
<dbReference type="Pfam" id="PF11867">
    <property type="entry name" value="T1RH-like_C"/>
    <property type="match status" value="1"/>
</dbReference>
<reference evidence="13 14" key="1">
    <citation type="submission" date="2019-07" db="EMBL/GenBank/DDBJ databases">
        <title>Whole genome shotgun sequence of Cellulomonas composti NBRC 100758.</title>
        <authorList>
            <person name="Hosoyama A."/>
            <person name="Uohara A."/>
            <person name="Ohji S."/>
            <person name="Ichikawa N."/>
        </authorList>
    </citation>
    <scope>NUCLEOTIDE SEQUENCE [LARGE SCALE GENOMIC DNA]</scope>
    <source>
        <strain evidence="13 14">NBRC 100758</strain>
    </source>
</reference>
<evidence type="ECO:0000256" key="6">
    <source>
        <dbReference type="ARBA" id="ARBA00022747"/>
    </source>
</evidence>
<dbReference type="AlphaFoldDB" id="A0A511JA78"/>
<feature type="domain" description="Helicase ATP-binding" evidence="12">
    <location>
        <begin position="297"/>
        <end position="478"/>
    </location>
</feature>
<dbReference type="Gene3D" id="3.40.50.300">
    <property type="entry name" value="P-loop containing nucleotide triphosphate hydrolases"/>
    <property type="match status" value="2"/>
</dbReference>
<keyword evidence="10 11" id="KW-0238">DNA-binding</keyword>
<dbReference type="InterPro" id="IPR055180">
    <property type="entry name" value="HsdR_RecA-like_helicase_dom_2"/>
</dbReference>
<comment type="caution">
    <text evidence="13">The sequence shown here is derived from an EMBL/GenBank/DDBJ whole genome shotgun (WGS) entry which is preliminary data.</text>
</comment>
<dbReference type="Pfam" id="PF04313">
    <property type="entry name" value="HSDR_N"/>
    <property type="match status" value="1"/>
</dbReference>
<dbReference type="InterPro" id="IPR004473">
    <property type="entry name" value="Restrct_endonuc_typeI_HsdR"/>
</dbReference>
<dbReference type="Pfam" id="PF22679">
    <property type="entry name" value="T1R_D3-like"/>
    <property type="match status" value="1"/>
</dbReference>
<dbReference type="EMBL" id="BJWG01000005">
    <property type="protein sequence ID" value="GEL94878.1"/>
    <property type="molecule type" value="Genomic_DNA"/>
</dbReference>
<evidence type="ECO:0000256" key="8">
    <source>
        <dbReference type="ARBA" id="ARBA00022801"/>
    </source>
</evidence>
<name>A0A511JA78_9CELL</name>
<dbReference type="Proteomes" id="UP000321720">
    <property type="component" value="Unassembled WGS sequence"/>
</dbReference>
<dbReference type="PANTHER" id="PTHR30195:SF15">
    <property type="entry name" value="TYPE I RESTRICTION ENZYME HINDI ENDONUCLEASE SUBUNIT"/>
    <property type="match status" value="1"/>
</dbReference>
<proteinExistence type="inferred from homology"/>
<dbReference type="GO" id="GO:0003677">
    <property type="term" value="F:DNA binding"/>
    <property type="evidence" value="ECO:0007669"/>
    <property type="project" value="UniProtKB-KW"/>
</dbReference>
<dbReference type="GO" id="GO:0004386">
    <property type="term" value="F:helicase activity"/>
    <property type="evidence" value="ECO:0007669"/>
    <property type="project" value="UniProtKB-KW"/>
</dbReference>
<dbReference type="PANTHER" id="PTHR30195">
    <property type="entry name" value="TYPE I SITE-SPECIFIC DEOXYRIBONUCLEASE PROTEIN SUBUNIT M AND R"/>
    <property type="match status" value="1"/>
</dbReference>
<evidence type="ECO:0000313" key="14">
    <source>
        <dbReference type="Proteomes" id="UP000321720"/>
    </source>
</evidence>
<dbReference type="CDD" id="cd18030">
    <property type="entry name" value="DEXHc_RE_I_HsdR"/>
    <property type="match status" value="1"/>
</dbReference>
<keyword evidence="9 11" id="KW-0067">ATP-binding</keyword>
<keyword evidence="5 11" id="KW-0547">Nucleotide-binding</keyword>
<evidence type="ECO:0000259" key="12">
    <source>
        <dbReference type="PROSITE" id="PS51192"/>
    </source>
</evidence>
<evidence type="ECO:0000256" key="1">
    <source>
        <dbReference type="ARBA" id="ARBA00000851"/>
    </source>
</evidence>
<comment type="subunit">
    <text evidence="3 11">The type I restriction/modification system is composed of three polypeptides R, M and S.</text>
</comment>
<evidence type="ECO:0000256" key="9">
    <source>
        <dbReference type="ARBA" id="ARBA00022840"/>
    </source>
</evidence>
<dbReference type="GO" id="GO:0009035">
    <property type="term" value="F:type I site-specific deoxyribonuclease activity"/>
    <property type="evidence" value="ECO:0007669"/>
    <property type="project" value="UniProtKB-EC"/>
</dbReference>
<evidence type="ECO:0000256" key="7">
    <source>
        <dbReference type="ARBA" id="ARBA00022759"/>
    </source>
</evidence>
<dbReference type="Pfam" id="PF18766">
    <property type="entry name" value="SWI2_SNF2"/>
    <property type="match status" value="1"/>
</dbReference>
<gene>
    <name evidence="13" type="ORF">CCO02nite_15360</name>
</gene>
<dbReference type="GO" id="GO:0005524">
    <property type="term" value="F:ATP binding"/>
    <property type="evidence" value="ECO:0007669"/>
    <property type="project" value="UniProtKB-KW"/>
</dbReference>
<evidence type="ECO:0000256" key="2">
    <source>
        <dbReference type="ARBA" id="ARBA00008598"/>
    </source>
</evidence>
<evidence type="ECO:0000256" key="10">
    <source>
        <dbReference type="ARBA" id="ARBA00023125"/>
    </source>
</evidence>
<dbReference type="CDD" id="cd18800">
    <property type="entry name" value="SF2_C_EcoR124I-like"/>
    <property type="match status" value="1"/>
</dbReference>
<dbReference type="InterPro" id="IPR040980">
    <property type="entry name" value="SWI2_SNF2"/>
</dbReference>
<comment type="catalytic activity">
    <reaction evidence="1 11">
        <text>Endonucleolytic cleavage of DNA to give random double-stranded fragments with terminal 5'-phosphates, ATP is simultaneously hydrolyzed.</text>
        <dbReference type="EC" id="3.1.21.3"/>
    </reaction>
</comment>
<dbReference type="InterPro" id="IPR051268">
    <property type="entry name" value="Type-I_R_enzyme_R_subunit"/>
</dbReference>
<dbReference type="EC" id="3.1.21.3" evidence="11"/>
<evidence type="ECO:0000256" key="3">
    <source>
        <dbReference type="ARBA" id="ARBA00011296"/>
    </source>
</evidence>
<dbReference type="CDD" id="cd22332">
    <property type="entry name" value="HsdR_N"/>
    <property type="match status" value="1"/>
</dbReference>
<dbReference type="InterPro" id="IPR021810">
    <property type="entry name" value="T1RH-like_C"/>
</dbReference>
<sequence length="1049" mass="117468">MTAFNESVVENAALEWLAELGYQTLHGPSISPGGDGPWLRDSFADVILIDRLLPIVRGLNTDFDNTVIDQAIKRLLRAESQNPVDENYRIHQFLIGGVPVERRDADGQARTVRVKLIDFEAPEMNDWVAVNQFTVTKDGKNRRPDVVVFVNGMPLALFELKNPADENADMKGAWNQIQTYRRDISPIFDFNAVTVISDGVPSASMSSFTGAFEHYAPWKTIDGRDVVTDRPSLEVLIRGVFEPKRFLDVLCHFVVFSDETITDKATGQPMRSLIKRVAKYHQYWAVNTAVESTVKAARPEGDKRGGVVWHTQGSGKSLEMVFYAARIMRDPRMENPTLVFITDRNDLDDQLFGETFSPATILPEKPVQAEHRSHLRELLTRASGGIIFTTLQKFAPEERGDTNPVLTNRRNVIVVADEAHRSQYGFSETLDAEGRLKSGLAKHMRDALPDATCLGFTGTPIDTADKSTRAVFGDYIDVYDLTRAVEDGATVKIFYEPRLVKVGISDSAYGELDDLADEITEQVEETAASAAKSRWARLEAIVGAEERLDLVASEIVEHWEKRRESLIGKGMIVAMSRRIAVELYEKIVTLRPDWHTDDHRTGKIKVVMTGSASDPQDFQRHLHDKATRKEIQLRAKNADDELELVIVRDMWLTGFDAPSMHTMYVDKTMQGAGLMQAIARVNRTFRDKPGGLIVDLIGVYASLQEALKVYSPSDRDQAGVPIDEMITVMLEKHDIVSALLHGVMFDSSPELPASERLAQYAKVLDFVMADPDRTKRYNDQVLALAKAFALCGARDEATAIRNDVRLVVGVRAAILKILDPGSGRSGSGAVDVDTAIGQLVNEAVSGDRVIDIYQLAGVETPELSILSDEFLDGLADKDQPNLQIGLLRRLLDDRIRTIRRSNVVQTRKFSEMLEEAVNRYNNRSLTSAQIIAELVTLAKQMRDDMQRHTALGLREDEIAFYDAVAQNESALTKLGDETLKAIARDLVRTIRDNWTIDWDVKESVRATMRSAVRRILVRYDYPPDAELEAIELVIEQTEIFAADEEEFAY</sequence>
<comment type="similarity">
    <text evidence="2 11">Belongs to the HsdR family.</text>
</comment>
<keyword evidence="7" id="KW-0255">Endonuclease</keyword>
<dbReference type="InterPro" id="IPR007409">
    <property type="entry name" value="Restrct_endonuc_type1_HsdR_N"/>
</dbReference>
<evidence type="ECO:0000313" key="13">
    <source>
        <dbReference type="EMBL" id="GEL94878.1"/>
    </source>
</evidence>
<keyword evidence="13" id="KW-0347">Helicase</keyword>
<accession>A0A511JA78</accession>
<organism evidence="13 14">
    <name type="scientific">Cellulomonas composti</name>
    <dbReference type="NCBI Taxonomy" id="266130"/>
    <lineage>
        <taxon>Bacteria</taxon>
        <taxon>Bacillati</taxon>
        <taxon>Actinomycetota</taxon>
        <taxon>Actinomycetes</taxon>
        <taxon>Micrococcales</taxon>
        <taxon>Cellulomonadaceae</taxon>
        <taxon>Cellulomonas</taxon>
    </lineage>
</organism>
<keyword evidence="8 11" id="KW-0378">Hydrolase</keyword>
<dbReference type="InterPro" id="IPR027417">
    <property type="entry name" value="P-loop_NTPase"/>
</dbReference>
<keyword evidence="14" id="KW-1185">Reference proteome</keyword>
<dbReference type="GO" id="GO:0009307">
    <property type="term" value="P:DNA restriction-modification system"/>
    <property type="evidence" value="ECO:0007669"/>
    <property type="project" value="UniProtKB-KW"/>
</dbReference>
<dbReference type="InterPro" id="IPR014001">
    <property type="entry name" value="Helicase_ATP-bd"/>
</dbReference>
<evidence type="ECO:0000256" key="11">
    <source>
        <dbReference type="RuleBase" id="RU364115"/>
    </source>
</evidence>
<keyword evidence="6 11" id="KW-0680">Restriction system</keyword>
<protein>
    <recommendedName>
        <fullName evidence="11">Type I restriction enzyme endonuclease subunit</fullName>
        <shortName evidence="11">R protein</shortName>
        <ecNumber evidence="11">3.1.21.3</ecNumber>
    </recommendedName>
</protein>
<dbReference type="PROSITE" id="PS51192">
    <property type="entry name" value="HELICASE_ATP_BIND_1"/>
    <property type="match status" value="1"/>
</dbReference>
<evidence type="ECO:0000256" key="4">
    <source>
        <dbReference type="ARBA" id="ARBA00022722"/>
    </source>
</evidence>
<dbReference type="SMART" id="SM00487">
    <property type="entry name" value="DEXDc"/>
    <property type="match status" value="1"/>
</dbReference>
<dbReference type="OrthoDB" id="9758243at2"/>
<evidence type="ECO:0000256" key="5">
    <source>
        <dbReference type="ARBA" id="ARBA00022741"/>
    </source>
</evidence>
<keyword evidence="4" id="KW-0540">Nuclease</keyword>
<dbReference type="NCBIfam" id="TIGR00348">
    <property type="entry name" value="hsdR"/>
    <property type="match status" value="1"/>
</dbReference>
<dbReference type="SUPFAM" id="SSF52540">
    <property type="entry name" value="P-loop containing nucleoside triphosphate hydrolases"/>
    <property type="match status" value="2"/>
</dbReference>